<name>A0A382Y0M0_9ZZZZ</name>
<accession>A0A382Y0M0</accession>
<reference evidence="1" key="1">
    <citation type="submission" date="2018-05" db="EMBL/GenBank/DDBJ databases">
        <authorList>
            <person name="Lanie J.A."/>
            <person name="Ng W.-L."/>
            <person name="Kazmierczak K.M."/>
            <person name="Andrzejewski T.M."/>
            <person name="Davidsen T.M."/>
            <person name="Wayne K.J."/>
            <person name="Tettelin H."/>
            <person name="Glass J.I."/>
            <person name="Rusch D."/>
            <person name="Podicherti R."/>
            <person name="Tsui H.-C.T."/>
            <person name="Winkler M.E."/>
        </authorList>
    </citation>
    <scope>NUCLEOTIDE SEQUENCE</scope>
</reference>
<organism evidence="1">
    <name type="scientific">marine metagenome</name>
    <dbReference type="NCBI Taxonomy" id="408172"/>
    <lineage>
        <taxon>unclassified sequences</taxon>
        <taxon>metagenomes</taxon>
        <taxon>ecological metagenomes</taxon>
    </lineage>
</organism>
<proteinExistence type="predicted"/>
<feature type="non-terminal residue" evidence="1">
    <location>
        <position position="23"/>
    </location>
</feature>
<dbReference type="PROSITE" id="PS51257">
    <property type="entry name" value="PROKAR_LIPOPROTEIN"/>
    <property type="match status" value="1"/>
</dbReference>
<sequence length="23" mass="2507">MKEVFTPLEVMTLGGVFSSMACE</sequence>
<gene>
    <name evidence="1" type="ORF">METZ01_LOCUS429544</name>
</gene>
<dbReference type="EMBL" id="UINC01171887">
    <property type="protein sequence ID" value="SVD76690.1"/>
    <property type="molecule type" value="Genomic_DNA"/>
</dbReference>
<protein>
    <submittedName>
        <fullName evidence="1">Uncharacterized protein</fullName>
    </submittedName>
</protein>
<evidence type="ECO:0000313" key="1">
    <source>
        <dbReference type="EMBL" id="SVD76690.1"/>
    </source>
</evidence>
<dbReference type="AlphaFoldDB" id="A0A382Y0M0"/>